<protein>
    <recommendedName>
        <fullName evidence="2">Alkylated DNA repair protein AlkB homologue 8 N-terminal domain-containing protein</fullName>
    </recommendedName>
</protein>
<dbReference type="GO" id="GO:0016706">
    <property type="term" value="F:2-oxoglutarate-dependent dioxygenase activity"/>
    <property type="evidence" value="ECO:0007669"/>
    <property type="project" value="InterPro"/>
</dbReference>
<keyword evidence="1" id="KW-0472">Membrane</keyword>
<dbReference type="Proteomes" id="UP001209878">
    <property type="component" value="Unassembled WGS sequence"/>
</dbReference>
<keyword evidence="1" id="KW-0812">Transmembrane</keyword>
<dbReference type="InterPro" id="IPR015095">
    <property type="entry name" value="AlkB_hom8_N"/>
</dbReference>
<sequence length="98" mass="11746">MIVDFRRTVEIIQHFKFLPSPIYNNLKWELNIDTIVKKAQQRLYFLRRLRWFGLTTQLMLTFYRAAIENVLTFLITVWLGSITVKTNLRLNRVVKTAS</sequence>
<dbReference type="Pfam" id="PF09004">
    <property type="entry name" value="ALKBH8_N"/>
    <property type="match status" value="1"/>
</dbReference>
<evidence type="ECO:0000259" key="2">
    <source>
        <dbReference type="Pfam" id="PF09004"/>
    </source>
</evidence>
<evidence type="ECO:0000313" key="4">
    <source>
        <dbReference type="Proteomes" id="UP001209878"/>
    </source>
</evidence>
<dbReference type="GO" id="GO:0008168">
    <property type="term" value="F:methyltransferase activity"/>
    <property type="evidence" value="ECO:0007669"/>
    <property type="project" value="InterPro"/>
</dbReference>
<feature type="transmembrane region" description="Helical" evidence="1">
    <location>
        <begin position="62"/>
        <end position="82"/>
    </location>
</feature>
<feature type="domain" description="Alkylated DNA repair protein AlkB homologue 8 N-terminal" evidence="2">
    <location>
        <begin position="28"/>
        <end position="68"/>
    </location>
</feature>
<keyword evidence="4" id="KW-1185">Reference proteome</keyword>
<keyword evidence="1" id="KW-1133">Transmembrane helix</keyword>
<evidence type="ECO:0000313" key="3">
    <source>
        <dbReference type="EMBL" id="KAK2190780.1"/>
    </source>
</evidence>
<accession>A0AAD9UIP4</accession>
<dbReference type="EMBL" id="JAODUO010000069">
    <property type="protein sequence ID" value="KAK2190780.1"/>
    <property type="molecule type" value="Genomic_DNA"/>
</dbReference>
<comment type="caution">
    <text evidence="3">The sequence shown here is derived from an EMBL/GenBank/DDBJ whole genome shotgun (WGS) entry which is preliminary data.</text>
</comment>
<evidence type="ECO:0000256" key="1">
    <source>
        <dbReference type="SAM" id="Phobius"/>
    </source>
</evidence>
<dbReference type="AlphaFoldDB" id="A0AAD9UIP4"/>
<organism evidence="3 4">
    <name type="scientific">Ridgeia piscesae</name>
    <name type="common">Tubeworm</name>
    <dbReference type="NCBI Taxonomy" id="27915"/>
    <lineage>
        <taxon>Eukaryota</taxon>
        <taxon>Metazoa</taxon>
        <taxon>Spiralia</taxon>
        <taxon>Lophotrochozoa</taxon>
        <taxon>Annelida</taxon>
        <taxon>Polychaeta</taxon>
        <taxon>Sedentaria</taxon>
        <taxon>Canalipalpata</taxon>
        <taxon>Sabellida</taxon>
        <taxon>Siboglinidae</taxon>
        <taxon>Ridgeia</taxon>
    </lineage>
</organism>
<name>A0AAD9UIP4_RIDPI</name>
<reference evidence="3" key="1">
    <citation type="journal article" date="2023" name="Mol. Biol. Evol.">
        <title>Third-Generation Sequencing Reveals the Adaptive Role of the Epigenome in Three Deep-Sea Polychaetes.</title>
        <authorList>
            <person name="Perez M."/>
            <person name="Aroh O."/>
            <person name="Sun Y."/>
            <person name="Lan Y."/>
            <person name="Juniper S.K."/>
            <person name="Young C.R."/>
            <person name="Angers B."/>
            <person name="Qian P.Y."/>
        </authorList>
    </citation>
    <scope>NUCLEOTIDE SEQUENCE</scope>
    <source>
        <strain evidence="3">R07B-5</strain>
    </source>
</reference>
<gene>
    <name evidence="3" type="ORF">NP493_69g05023</name>
</gene>
<proteinExistence type="predicted"/>